<protein>
    <submittedName>
        <fullName evidence="3">Uncharacterized protein</fullName>
    </submittedName>
</protein>
<evidence type="ECO:0000256" key="1">
    <source>
        <dbReference type="SAM" id="Coils"/>
    </source>
</evidence>
<organism evidence="3 4">
    <name type="scientific">Saitoella complicata (strain BCRC 22490 / CBS 7301 / JCM 7358 / NBRC 10748 / NRRL Y-17804)</name>
    <dbReference type="NCBI Taxonomy" id="698492"/>
    <lineage>
        <taxon>Eukaryota</taxon>
        <taxon>Fungi</taxon>
        <taxon>Dikarya</taxon>
        <taxon>Ascomycota</taxon>
        <taxon>Taphrinomycotina</taxon>
        <taxon>Taphrinomycotina incertae sedis</taxon>
        <taxon>Saitoella</taxon>
    </lineage>
</organism>
<proteinExistence type="predicted"/>
<keyword evidence="1" id="KW-0175">Coiled coil</keyword>
<accession>A0A0E9N7I9</accession>
<evidence type="ECO:0000313" key="4">
    <source>
        <dbReference type="Proteomes" id="UP000033140"/>
    </source>
</evidence>
<dbReference type="EMBL" id="BACD03000001">
    <property type="protein sequence ID" value="GAO45799.1"/>
    <property type="molecule type" value="Genomic_DNA"/>
</dbReference>
<feature type="region of interest" description="Disordered" evidence="2">
    <location>
        <begin position="1"/>
        <end position="49"/>
    </location>
</feature>
<feature type="coiled-coil region" evidence="1">
    <location>
        <begin position="72"/>
        <end position="99"/>
    </location>
</feature>
<reference evidence="3 4" key="2">
    <citation type="journal article" date="2014" name="J. Gen. Appl. Microbiol.">
        <title>The early diverging ascomycetous budding yeast Saitoella complicata has three histone deacetylases belonging to the Clr6, Hos2, and Rpd3 lineages.</title>
        <authorList>
            <person name="Nishida H."/>
            <person name="Matsumoto T."/>
            <person name="Kondo S."/>
            <person name="Hamamoto M."/>
            <person name="Yoshikawa H."/>
        </authorList>
    </citation>
    <scope>NUCLEOTIDE SEQUENCE [LARGE SCALE GENOMIC DNA]</scope>
    <source>
        <strain evidence="3 4">NRRL Y-17804</strain>
    </source>
</reference>
<reference evidence="3 4" key="3">
    <citation type="journal article" date="2015" name="Genome Announc.">
        <title>Draft Genome Sequence of the Archiascomycetous Yeast Saitoella complicata.</title>
        <authorList>
            <person name="Yamauchi K."/>
            <person name="Kondo S."/>
            <person name="Hamamoto M."/>
            <person name="Takahashi Y."/>
            <person name="Ogura Y."/>
            <person name="Hayashi T."/>
            <person name="Nishida H."/>
        </authorList>
    </citation>
    <scope>NUCLEOTIDE SEQUENCE [LARGE SCALE GENOMIC DNA]</scope>
    <source>
        <strain evidence="3 4">NRRL Y-17804</strain>
    </source>
</reference>
<dbReference type="AlphaFoldDB" id="A0A0E9N7I9"/>
<dbReference type="Proteomes" id="UP000033140">
    <property type="component" value="Unassembled WGS sequence"/>
</dbReference>
<sequence length="186" mass="21005">MTKAVTRVKAPRMIQAARMSPNQSTSLVKRNAPTPQPKGSAKKPAMVQPNKSRNNVVEKLLDQKETAASLCRMKQEAYIASLEREKEKYRSRRAATEAETKGKILSLRIEKELEFRMKQLQMYSELKLHEQGITLADYMNSLGLSTMAAKTKVLPMQNSMEAIDDNDYLEISSAYKSLESPSIRHG</sequence>
<evidence type="ECO:0000313" key="3">
    <source>
        <dbReference type="EMBL" id="GAO45799.1"/>
    </source>
</evidence>
<evidence type="ECO:0000256" key="2">
    <source>
        <dbReference type="SAM" id="MobiDB-lite"/>
    </source>
</evidence>
<name>A0A0E9N7I9_SAICN</name>
<gene>
    <name evidence="3" type="ORF">G7K_0050-t1</name>
</gene>
<comment type="caution">
    <text evidence="3">The sequence shown here is derived from an EMBL/GenBank/DDBJ whole genome shotgun (WGS) entry which is preliminary data.</text>
</comment>
<reference evidence="3 4" key="1">
    <citation type="journal article" date="2011" name="J. Gen. Appl. Microbiol.">
        <title>Draft genome sequencing of the enigmatic yeast Saitoella complicata.</title>
        <authorList>
            <person name="Nishida H."/>
            <person name="Hamamoto M."/>
            <person name="Sugiyama J."/>
        </authorList>
    </citation>
    <scope>NUCLEOTIDE SEQUENCE [LARGE SCALE GENOMIC DNA]</scope>
    <source>
        <strain evidence="3 4">NRRL Y-17804</strain>
    </source>
</reference>
<keyword evidence="4" id="KW-1185">Reference proteome</keyword>